<dbReference type="GO" id="GO:0003677">
    <property type="term" value="F:DNA binding"/>
    <property type="evidence" value="ECO:0007669"/>
    <property type="project" value="UniProtKB-KW"/>
</dbReference>
<evidence type="ECO:0000313" key="4">
    <source>
        <dbReference type="EMBL" id="TQE40258.1"/>
    </source>
</evidence>
<evidence type="ECO:0000256" key="1">
    <source>
        <dbReference type="ARBA" id="ARBA00023125"/>
    </source>
</evidence>
<feature type="domain" description="Recombinase" evidence="3">
    <location>
        <begin position="42"/>
        <end position="128"/>
    </location>
</feature>
<proteinExistence type="predicted"/>
<accession>A0AAE8W7P8</accession>
<reference evidence="4 5" key="1">
    <citation type="submission" date="2019-03" db="EMBL/GenBank/DDBJ databases">
        <title>Comparative genomic analyses of the sweetpotato soil rot pathogen, Streptomyces ipomoeae.</title>
        <authorList>
            <person name="Ruschel Soares N."/>
            <person name="Badger J.H."/>
            <person name="Huguet-Tapia J.C."/>
            <person name="Clark C.A."/>
            <person name="Pettis G.S."/>
        </authorList>
    </citation>
    <scope>NUCLEOTIDE SEQUENCE [LARGE SCALE GENOMIC DNA]</scope>
    <source>
        <strain evidence="4 5">88-35</strain>
    </source>
</reference>
<gene>
    <name evidence="4" type="ORF">Sipo8835_00165</name>
</gene>
<keyword evidence="1" id="KW-0238">DNA-binding</keyword>
<dbReference type="InterPro" id="IPR050639">
    <property type="entry name" value="SSR_resolvase"/>
</dbReference>
<dbReference type="GO" id="GO:0000150">
    <property type="term" value="F:DNA strand exchange activity"/>
    <property type="evidence" value="ECO:0007669"/>
    <property type="project" value="InterPro"/>
</dbReference>
<sequence length="350" mass="38700">MQWCDLSSLECWCQRGRSRCEEGQVPRLFGFEDQAFRRLHQEEAAALRQVASRFLADQSFPEITAWTIEEGHRTTLGNDFRPGSLAAVLDHPAIAGLAEDEDGNLVETGGPQIITPEEFKAIRRKRAKKAPEGGRSPQREYLLSGSGLVCGLCGFSLGASPSNAGSRGHRCMPSTKQHPGGCGKVRIKADPLETYVAEHVLAEASKPEVRVEMERVRARVLAEVDDLRKQIEADRVRQRELGAEHGRGELSMAAFKEADKELKATIKKGTARVRFLEQVAQAPAGDVPDLVRWWKHAPQDAQRGLVWLMLEQIAVYPAASRGSRTVDGDRVALSWRNWDTPDSGLSGKES</sequence>
<dbReference type="AlphaFoldDB" id="A0AAE8W7P8"/>
<protein>
    <recommendedName>
        <fullName evidence="3">Recombinase domain-containing protein</fullName>
    </recommendedName>
</protein>
<evidence type="ECO:0000256" key="2">
    <source>
        <dbReference type="ARBA" id="ARBA00023172"/>
    </source>
</evidence>
<dbReference type="Gene3D" id="3.90.1750.20">
    <property type="entry name" value="Putative Large Serine Recombinase, Chain B, Domain 2"/>
    <property type="match status" value="1"/>
</dbReference>
<dbReference type="Proteomes" id="UP000318720">
    <property type="component" value="Unassembled WGS sequence"/>
</dbReference>
<evidence type="ECO:0000313" key="5">
    <source>
        <dbReference type="Proteomes" id="UP000318720"/>
    </source>
</evidence>
<dbReference type="Pfam" id="PF07508">
    <property type="entry name" value="Recombinase"/>
    <property type="match status" value="1"/>
</dbReference>
<evidence type="ECO:0000259" key="3">
    <source>
        <dbReference type="Pfam" id="PF07508"/>
    </source>
</evidence>
<keyword evidence="2" id="KW-0233">DNA recombination</keyword>
<dbReference type="InterPro" id="IPR038109">
    <property type="entry name" value="DNA_bind_recomb_sf"/>
</dbReference>
<dbReference type="PANTHER" id="PTHR30461">
    <property type="entry name" value="DNA-INVERTASE FROM LAMBDOID PROPHAGE"/>
    <property type="match status" value="1"/>
</dbReference>
<dbReference type="InterPro" id="IPR011109">
    <property type="entry name" value="DNA_bind_recombinase_dom"/>
</dbReference>
<dbReference type="PANTHER" id="PTHR30461:SF2">
    <property type="entry name" value="SERINE RECOMBINASE PINE-RELATED"/>
    <property type="match status" value="1"/>
</dbReference>
<dbReference type="EMBL" id="SPAZ01000003">
    <property type="protein sequence ID" value="TQE40258.1"/>
    <property type="molecule type" value="Genomic_DNA"/>
</dbReference>
<comment type="caution">
    <text evidence="4">The sequence shown here is derived from an EMBL/GenBank/DDBJ whole genome shotgun (WGS) entry which is preliminary data.</text>
</comment>
<organism evidence="4 5">
    <name type="scientific">Streptomyces ipomoeae</name>
    <dbReference type="NCBI Taxonomy" id="103232"/>
    <lineage>
        <taxon>Bacteria</taxon>
        <taxon>Bacillati</taxon>
        <taxon>Actinomycetota</taxon>
        <taxon>Actinomycetes</taxon>
        <taxon>Kitasatosporales</taxon>
        <taxon>Streptomycetaceae</taxon>
        <taxon>Streptomyces</taxon>
    </lineage>
</organism>
<name>A0AAE8W7P8_9ACTN</name>